<organism evidence="1 2">
    <name type="scientific">Pseudomonas syringae pv. coriandricola</name>
    <dbReference type="NCBI Taxonomy" id="264453"/>
    <lineage>
        <taxon>Bacteria</taxon>
        <taxon>Pseudomonadati</taxon>
        <taxon>Pseudomonadota</taxon>
        <taxon>Gammaproteobacteria</taxon>
        <taxon>Pseudomonadales</taxon>
        <taxon>Pseudomonadaceae</taxon>
        <taxon>Pseudomonas</taxon>
    </lineage>
</organism>
<proteinExistence type="predicted"/>
<dbReference type="EMBL" id="RBOV01000349">
    <property type="protein sequence ID" value="RMN07952.1"/>
    <property type="molecule type" value="Genomic_DNA"/>
</dbReference>
<sequence>MSAIYDLANETSVMYDCPYRRHGSYVPPMAIPHRLRRENQISREGLDLRLSTLNISY</sequence>
<gene>
    <name evidence="1" type="ORF">ALQ65_200170</name>
</gene>
<accession>A0A3M3JAX3</accession>
<dbReference type="Proteomes" id="UP000271468">
    <property type="component" value="Unassembled WGS sequence"/>
</dbReference>
<protein>
    <submittedName>
        <fullName evidence="1">Uncharacterized protein</fullName>
    </submittedName>
</protein>
<comment type="caution">
    <text evidence="1">The sequence shown here is derived from an EMBL/GenBank/DDBJ whole genome shotgun (WGS) entry which is preliminary data.</text>
</comment>
<evidence type="ECO:0000313" key="2">
    <source>
        <dbReference type="Proteomes" id="UP000271468"/>
    </source>
</evidence>
<evidence type="ECO:0000313" key="1">
    <source>
        <dbReference type="EMBL" id="RMN07952.1"/>
    </source>
</evidence>
<name>A0A3M3JAX3_9PSED</name>
<reference evidence="1 2" key="1">
    <citation type="submission" date="2018-08" db="EMBL/GenBank/DDBJ databases">
        <title>Recombination of ecologically and evolutionarily significant loci maintains genetic cohesion in the Pseudomonas syringae species complex.</title>
        <authorList>
            <person name="Dillon M."/>
            <person name="Thakur S."/>
            <person name="Almeida R.N.D."/>
            <person name="Weir B.S."/>
            <person name="Guttman D.S."/>
        </authorList>
    </citation>
    <scope>NUCLEOTIDE SEQUENCE [LARGE SCALE GENOMIC DNA]</scope>
    <source>
        <strain evidence="1 2">ICMP 12341</strain>
    </source>
</reference>
<dbReference type="AlphaFoldDB" id="A0A3M3JAX3"/>